<dbReference type="GO" id="GO:0012505">
    <property type="term" value="C:endomembrane system"/>
    <property type="evidence" value="ECO:0007669"/>
    <property type="project" value="UniProtKB-SubCell"/>
</dbReference>
<name>A0A3R7WKD4_APHAT</name>
<gene>
    <name evidence="11" type="ORF">B5M09_013096</name>
</gene>
<proteinExistence type="predicted"/>
<dbReference type="VEuPathDB" id="FungiDB:H257_14276"/>
<evidence type="ECO:0000313" key="11">
    <source>
        <dbReference type="EMBL" id="RQM10432.1"/>
    </source>
</evidence>
<keyword evidence="5" id="KW-0460">Magnesium</keyword>
<dbReference type="Pfam" id="PF03030">
    <property type="entry name" value="H_PPase"/>
    <property type="match status" value="1"/>
</dbReference>
<feature type="transmembrane region" description="Helical" evidence="10">
    <location>
        <begin position="78"/>
        <end position="104"/>
    </location>
</feature>
<dbReference type="GO" id="GO:0016020">
    <property type="term" value="C:membrane"/>
    <property type="evidence" value="ECO:0007669"/>
    <property type="project" value="InterPro"/>
</dbReference>
<evidence type="ECO:0000256" key="6">
    <source>
        <dbReference type="ARBA" id="ARBA00022967"/>
    </source>
</evidence>
<keyword evidence="12" id="KW-1185">Reference proteome</keyword>
<evidence type="ECO:0000256" key="10">
    <source>
        <dbReference type="SAM" id="Phobius"/>
    </source>
</evidence>
<evidence type="ECO:0000256" key="1">
    <source>
        <dbReference type="ARBA" id="ARBA00004127"/>
    </source>
</evidence>
<reference evidence="11" key="1">
    <citation type="submission" date="2018-07" db="EMBL/GenBank/DDBJ databases">
        <title>Annotation of Aphanomyces astaci genome assembly.</title>
        <authorList>
            <person name="Studholme D.J."/>
        </authorList>
    </citation>
    <scope>NUCLEOTIDE SEQUENCE [LARGE SCALE GENOMIC DNA]</scope>
    <source>
        <strain evidence="11">Pc</strain>
    </source>
</reference>
<keyword evidence="8" id="KW-0406">Ion transport</keyword>
<evidence type="ECO:0000256" key="3">
    <source>
        <dbReference type="ARBA" id="ARBA00022448"/>
    </source>
</evidence>
<organism evidence="11 12">
    <name type="scientific">Aphanomyces astaci</name>
    <name type="common">Crayfish plague agent</name>
    <dbReference type="NCBI Taxonomy" id="112090"/>
    <lineage>
        <taxon>Eukaryota</taxon>
        <taxon>Sar</taxon>
        <taxon>Stramenopiles</taxon>
        <taxon>Oomycota</taxon>
        <taxon>Saprolegniomycetes</taxon>
        <taxon>Saprolegniales</taxon>
        <taxon>Verrucalvaceae</taxon>
        <taxon>Aphanomyces</taxon>
    </lineage>
</organism>
<feature type="non-terminal residue" evidence="11">
    <location>
        <position position="112"/>
    </location>
</feature>
<evidence type="ECO:0000256" key="2">
    <source>
        <dbReference type="ARBA" id="ARBA00013242"/>
    </source>
</evidence>
<sequence length="112" mass="12082">MLLHAALTPVMSATEIPMLMVGFVSSVVALCNWAGHLHQGADLVGKVEQGIPKDDSRNPSVIADLSDPMTTLHRRYSITFLLVLAGLDLSTRWLLFASAVPGAWLHFSLNTG</sequence>
<evidence type="ECO:0000256" key="7">
    <source>
        <dbReference type="ARBA" id="ARBA00022989"/>
    </source>
</evidence>
<feature type="transmembrane region" description="Helical" evidence="10">
    <location>
        <begin position="16"/>
        <end position="35"/>
    </location>
</feature>
<evidence type="ECO:0000313" key="12">
    <source>
        <dbReference type="Proteomes" id="UP000284702"/>
    </source>
</evidence>
<dbReference type="GO" id="GO:0004427">
    <property type="term" value="F:inorganic diphosphate phosphatase activity"/>
    <property type="evidence" value="ECO:0007669"/>
    <property type="project" value="InterPro"/>
</dbReference>
<evidence type="ECO:0000256" key="4">
    <source>
        <dbReference type="ARBA" id="ARBA00022692"/>
    </source>
</evidence>
<keyword evidence="3" id="KW-0813">Transport</keyword>
<evidence type="ECO:0000256" key="9">
    <source>
        <dbReference type="ARBA" id="ARBA00023136"/>
    </source>
</evidence>
<protein>
    <recommendedName>
        <fullName evidence="2">H(+)-exporting diphosphatase</fullName>
        <ecNumber evidence="2">7.1.3.1</ecNumber>
    </recommendedName>
</protein>
<dbReference type="GO" id="GO:0009678">
    <property type="term" value="F:diphosphate hydrolysis-driven proton transmembrane transporter activity"/>
    <property type="evidence" value="ECO:0007669"/>
    <property type="project" value="UniProtKB-EC"/>
</dbReference>
<accession>A0A3R7WKD4</accession>
<evidence type="ECO:0000256" key="8">
    <source>
        <dbReference type="ARBA" id="ARBA00023065"/>
    </source>
</evidence>
<evidence type="ECO:0000256" key="5">
    <source>
        <dbReference type="ARBA" id="ARBA00022842"/>
    </source>
</evidence>
<keyword evidence="6" id="KW-1278">Translocase</keyword>
<dbReference type="AlphaFoldDB" id="A0A3R7WKD4"/>
<comment type="caution">
    <text evidence="11">The sequence shown here is derived from an EMBL/GenBank/DDBJ whole genome shotgun (WGS) entry which is preliminary data.</text>
</comment>
<keyword evidence="7 10" id="KW-1133">Transmembrane helix</keyword>
<dbReference type="EC" id="7.1.3.1" evidence="2"/>
<comment type="subcellular location">
    <subcellularLocation>
        <location evidence="1">Endomembrane system</location>
        <topology evidence="1">Multi-pass membrane protein</topology>
    </subcellularLocation>
</comment>
<dbReference type="Proteomes" id="UP000284702">
    <property type="component" value="Unassembled WGS sequence"/>
</dbReference>
<keyword evidence="9 10" id="KW-0472">Membrane</keyword>
<dbReference type="EMBL" id="MZMZ02006153">
    <property type="protein sequence ID" value="RQM10432.1"/>
    <property type="molecule type" value="Genomic_DNA"/>
</dbReference>
<keyword evidence="4 10" id="KW-0812">Transmembrane</keyword>
<dbReference type="InterPro" id="IPR004131">
    <property type="entry name" value="PPase-energised_H-pump"/>
</dbReference>